<name>A0A1I5MHQ0_9BACT</name>
<keyword evidence="2" id="KW-0812">Transmembrane</keyword>
<dbReference type="Pfam" id="PF00652">
    <property type="entry name" value="Ricin_B_lectin"/>
    <property type="match status" value="1"/>
</dbReference>
<dbReference type="Gene3D" id="2.80.10.50">
    <property type="match status" value="2"/>
</dbReference>
<dbReference type="EMBL" id="FOXB01000006">
    <property type="protein sequence ID" value="SFP08847.1"/>
    <property type="molecule type" value="Genomic_DNA"/>
</dbReference>
<evidence type="ECO:0000256" key="1">
    <source>
        <dbReference type="SAM" id="Coils"/>
    </source>
</evidence>
<evidence type="ECO:0000313" key="5">
    <source>
        <dbReference type="Proteomes" id="UP000199227"/>
    </source>
</evidence>
<organism evidence="4 5">
    <name type="scientific">Hydrogenimonas thermophila</name>
    <dbReference type="NCBI Taxonomy" id="223786"/>
    <lineage>
        <taxon>Bacteria</taxon>
        <taxon>Pseudomonadati</taxon>
        <taxon>Campylobacterota</taxon>
        <taxon>Epsilonproteobacteria</taxon>
        <taxon>Campylobacterales</taxon>
        <taxon>Hydrogenimonadaceae</taxon>
        <taxon>Hydrogenimonas</taxon>
    </lineage>
</organism>
<dbReference type="CDD" id="cd00161">
    <property type="entry name" value="beta-trefoil_Ricin-like"/>
    <property type="match status" value="2"/>
</dbReference>
<evidence type="ECO:0000259" key="3">
    <source>
        <dbReference type="Pfam" id="PF00652"/>
    </source>
</evidence>
<evidence type="ECO:0000313" key="4">
    <source>
        <dbReference type="EMBL" id="SFP08847.1"/>
    </source>
</evidence>
<dbReference type="InterPro" id="IPR000772">
    <property type="entry name" value="Ricin_B_lectin"/>
</dbReference>
<keyword evidence="1" id="KW-0175">Coiled coil</keyword>
<dbReference type="InterPro" id="IPR035992">
    <property type="entry name" value="Ricin_B-like_lectins"/>
</dbReference>
<dbReference type="GO" id="GO:0030246">
    <property type="term" value="F:carbohydrate binding"/>
    <property type="evidence" value="ECO:0007669"/>
    <property type="project" value="UniProtKB-KW"/>
</dbReference>
<dbReference type="STRING" id="223786.SAMN05216234_1063"/>
<gene>
    <name evidence="4" type="ORF">SAMN05216234_1063</name>
</gene>
<dbReference type="SUPFAM" id="SSF50370">
    <property type="entry name" value="Ricin B-like lectins"/>
    <property type="match status" value="2"/>
</dbReference>
<feature type="coiled-coil region" evidence="1">
    <location>
        <begin position="1022"/>
        <end position="1080"/>
    </location>
</feature>
<feature type="domain" description="Ricin B lectin" evidence="3">
    <location>
        <begin position="1344"/>
        <end position="1475"/>
    </location>
</feature>
<dbReference type="Proteomes" id="UP000199227">
    <property type="component" value="Unassembled WGS sequence"/>
</dbReference>
<reference evidence="4 5" key="1">
    <citation type="submission" date="2016-10" db="EMBL/GenBank/DDBJ databases">
        <authorList>
            <person name="de Groot N.N."/>
        </authorList>
    </citation>
    <scope>NUCLEOTIDE SEQUENCE [LARGE SCALE GENOMIC DNA]</scope>
    <source>
        <strain evidence="4 5">EP1-55-1</strain>
    </source>
</reference>
<sequence length="1645" mass="185228">MSVINKIVFALFINSIYFVLLTQIYVMGSENTKVNSKSKNKQEYIQDKDKIVLEKAFKTLNKITDSKAVNKLKNKLKKSVFNKLKKHSIVIDLPELKIPILEKYFKLDNMAFGINGNLYKKKPWKNLPDNLKVQNANGLHIYLTGESIIKIGDYAHKGAVLINLNQDLSSKSITMFSFEENDKLFEVMKFADVDFFKKYKLSGKNVFEITILLDENDEPKDIKIAALEQIAINHRYTQLSTIFDISEKGFVFKYIELNDNLTLQDLMPSLYGGKGFAFYDLKIYLPFEGAKEFGIKAKTKYFGVENDVYLFEYEKNHAIAIDVSAKGKERFNIAKLIKKARNIKLPAPALQKLETFGVAKGMVIISDAEFKLNKNSLKPGIAKDLILDIMGKKSKPLKLHNMTFVADYDTDLSGEFGKVFSKGLKGFKFGLSNNAKIEGYIDGIFDKKPFVAKLEFQEEEGDSFNLKNLALPNGFTSKTTGANLDQGLFLIIDESSVEMAVNSGFSLTIEKKDIGFDGSIGLIADEESIGVSLTGDIHDTIDNFVGIKHFQVNGGKINTIIYDTAVTSGLELDTSFMGRTMTMSGDLVFDDKGYPKGIGAKTDISKLDKDGWKLVNYSTIIGVPTFTASTVGAVAGGTVFGIVGGLVGNVMGDVAGGAAGVPFGGVGAAPGAVIGGLVSTALVGTAGVAIGTVGTGVIESAQGFALGAIGDAIIGNTKIGQKGMDILTKEEAFLFKADEAYLSFATPNAINPNLGINAAGINFNANNIVFFDSYKTNIVHDFTWVYTLGNKISKDIVKVGDIAKDIEKDFKKATKRFEDKLKAKEEELKQSGKRVDGNWKVEAKKEILKDFKFTNDELKKAEKYVKLYASTFQKVMAVIHYELGLVKKKPNFPYVLTKAEKKGIKELKNILNGIKLKDDKFGPIDIKEISVDTVPTFKVVGKAKLLKDETNVVIGFIDGQHLAFHSDLKTPLGVVDTQFKLKNLKTVEMAGQFKTNDKIQVWIENEVENKMNSLFKSGDKIFSKLNNDLKELKKESDKALKELRSFKSNEVKYIDNSKAVKKAQKELNEAKNIFNKYVNECKNHPAIPWVHCHKWHCSKGYKYPCRDLLPENIDKNVDEVVNLINKYFHHIENPNVKKQEYEHTKKSVESHTYNPELQKRNNKYISTNAAYKAKKAEKLSIGKYYSFKKNVMNNKKLIFTVNKVFLEGDYNPLKIEYLLKIDYSLNGKNYSNYFIYRPYDSDFNRAAISTLITKIVLAKINSNEFKKETKWFSSIVKKDLSNLIKGNKYKEYLSVINQNRYKKAIETNIEHLESFENSSSNIQNKNILMSDMMPGSRIFKNRYIAIAHSTLCLGVARNGIDVIQKNCKSKNIERWTTNVLLDNNKKPTGYVQLKTKGLCLKARSDNNKQPGDPLMLSQCNNIDTHEEWKIISKDGFFDKIINKHSQMCLHFDSINANPKSAYAVWAPCIEVDSQGFRDIKDVQRPEMHMVNDEIKAKSGQCISVHRDLDKHFIKTKYGHTVIKNPEHYRKNNGSGVYGLYAAECKEDTNSKFNYLELIDGYIKIIHTKTGWCVVPKHNKSDKLALKPCSKEDAMFWKPIAVKNGFLLKNYFKKECIDIKDNKLSLKRCNKKANEQIIDFVNKGKR</sequence>
<keyword evidence="2" id="KW-1133">Transmembrane helix</keyword>
<accession>A0A1I5MHQ0</accession>
<keyword evidence="5" id="KW-1185">Reference proteome</keyword>
<evidence type="ECO:0000256" key="2">
    <source>
        <dbReference type="SAM" id="Phobius"/>
    </source>
</evidence>
<feature type="coiled-coil region" evidence="1">
    <location>
        <begin position="807"/>
        <end position="834"/>
    </location>
</feature>
<protein>
    <submittedName>
        <fullName evidence="4">Ricin-type beta-trefoil lectin domain-containing protein</fullName>
    </submittedName>
</protein>
<dbReference type="OrthoDB" id="8673369at2"/>
<feature type="transmembrane region" description="Helical" evidence="2">
    <location>
        <begin position="7"/>
        <end position="28"/>
    </location>
</feature>
<keyword evidence="2" id="KW-0472">Membrane</keyword>
<dbReference type="PROSITE" id="PS50231">
    <property type="entry name" value="RICIN_B_LECTIN"/>
    <property type="match status" value="1"/>
</dbReference>
<keyword evidence="4" id="KW-0430">Lectin</keyword>
<proteinExistence type="predicted"/>
<dbReference type="RefSeq" id="WP_092911170.1">
    <property type="nucleotide sequence ID" value="NZ_FOXB01000006.1"/>
</dbReference>